<protein>
    <submittedName>
        <fullName evidence="1">Uncharacterized protein</fullName>
    </submittedName>
</protein>
<gene>
    <name evidence="1" type="ORF">F5878DRAFT_654683</name>
</gene>
<dbReference type="EMBL" id="MU807036">
    <property type="protein sequence ID" value="KAJ3832221.1"/>
    <property type="molecule type" value="Genomic_DNA"/>
</dbReference>
<accession>A0AA38NXA5</accession>
<dbReference type="Gene3D" id="3.60.130.30">
    <property type="match status" value="1"/>
</dbReference>
<evidence type="ECO:0000313" key="1">
    <source>
        <dbReference type="EMBL" id="KAJ3832221.1"/>
    </source>
</evidence>
<comment type="caution">
    <text evidence="1">The sequence shown here is derived from an EMBL/GenBank/DDBJ whole genome shotgun (WGS) entry which is preliminary data.</text>
</comment>
<proteinExistence type="predicted"/>
<reference evidence="1" key="1">
    <citation type="submission" date="2022-08" db="EMBL/GenBank/DDBJ databases">
        <authorList>
            <consortium name="DOE Joint Genome Institute"/>
            <person name="Min B."/>
            <person name="Riley R."/>
            <person name="Sierra-Patev S."/>
            <person name="Naranjo-Ortiz M."/>
            <person name="Looney B."/>
            <person name="Konkel Z."/>
            <person name="Slot J.C."/>
            <person name="Sakamoto Y."/>
            <person name="Steenwyk J.L."/>
            <person name="Rokas A."/>
            <person name="Carro J."/>
            <person name="Camarero S."/>
            <person name="Ferreira P."/>
            <person name="Molpeceres G."/>
            <person name="Ruiz-Duenas F.J."/>
            <person name="Serrano A."/>
            <person name="Henrissat B."/>
            <person name="Drula E."/>
            <person name="Hughes K.W."/>
            <person name="Mata J.L."/>
            <person name="Ishikawa N.K."/>
            <person name="Vargas-Isla R."/>
            <person name="Ushijima S."/>
            <person name="Smith C.A."/>
            <person name="Ahrendt S."/>
            <person name="Andreopoulos W."/>
            <person name="He G."/>
            <person name="Labutti K."/>
            <person name="Lipzen A."/>
            <person name="Ng V."/>
            <person name="Sandor L."/>
            <person name="Barry K."/>
            <person name="Martinez A.T."/>
            <person name="Xiao Y."/>
            <person name="Gibbons J.G."/>
            <person name="Terashima K."/>
            <person name="Hibbett D.S."/>
            <person name="Grigoriev I.V."/>
        </authorList>
    </citation>
    <scope>NUCLEOTIDE SEQUENCE</scope>
    <source>
        <strain evidence="1">TFB9207</strain>
    </source>
</reference>
<keyword evidence="2" id="KW-1185">Reference proteome</keyword>
<name>A0AA38NXA5_9AGAR</name>
<sequence>MGQQLDSANRAGILNAFSDAATSAAPRYFIDGAGGQVHPANFSQLKADEDTWNVFWARPETQKLARRVDYLFKCYFPRLHSLYTNVLADLCKNDPDLDPNFEGCCFAASTLNFEHAVSVPHRDSKNLVCGECAVHSEGSFDHKKGGHLILWDLKLIVEFPPGCTALFPSALLRHSNASIQASESCHSMTFYSASGLFRWRHNNYMSDKDFLAGAPREQLGKWNEHRDNLWQTGLDLLQSL</sequence>
<evidence type="ECO:0000313" key="2">
    <source>
        <dbReference type="Proteomes" id="UP001163846"/>
    </source>
</evidence>
<dbReference type="Proteomes" id="UP001163846">
    <property type="component" value="Unassembled WGS sequence"/>
</dbReference>
<organism evidence="1 2">
    <name type="scientific">Lentinula raphanica</name>
    <dbReference type="NCBI Taxonomy" id="153919"/>
    <lineage>
        <taxon>Eukaryota</taxon>
        <taxon>Fungi</taxon>
        <taxon>Dikarya</taxon>
        <taxon>Basidiomycota</taxon>
        <taxon>Agaricomycotina</taxon>
        <taxon>Agaricomycetes</taxon>
        <taxon>Agaricomycetidae</taxon>
        <taxon>Agaricales</taxon>
        <taxon>Marasmiineae</taxon>
        <taxon>Omphalotaceae</taxon>
        <taxon>Lentinula</taxon>
    </lineage>
</organism>
<dbReference type="AlphaFoldDB" id="A0AA38NXA5"/>